<dbReference type="EMBL" id="OUUZ01000018">
    <property type="protein sequence ID" value="SPQ26529.1"/>
    <property type="molecule type" value="Genomic_DNA"/>
</dbReference>
<protein>
    <recommendedName>
        <fullName evidence="3">Carboxylic ester hydrolase</fullName>
        <ecNumber evidence="3">3.1.1.-</ecNumber>
    </recommendedName>
</protein>
<dbReference type="PANTHER" id="PTHR11559">
    <property type="entry name" value="CARBOXYLESTERASE"/>
    <property type="match status" value="1"/>
</dbReference>
<dbReference type="InterPro" id="IPR019826">
    <property type="entry name" value="Carboxylesterase_B_AS"/>
</dbReference>
<dbReference type="PROSITE" id="PS00122">
    <property type="entry name" value="CARBOXYLESTERASE_B_1"/>
    <property type="match status" value="1"/>
</dbReference>
<evidence type="ECO:0000313" key="6">
    <source>
        <dbReference type="Proteomes" id="UP000289323"/>
    </source>
</evidence>
<organism evidence="5 6">
    <name type="scientific">Thermothielavioides terrestris</name>
    <dbReference type="NCBI Taxonomy" id="2587410"/>
    <lineage>
        <taxon>Eukaryota</taxon>
        <taxon>Fungi</taxon>
        <taxon>Dikarya</taxon>
        <taxon>Ascomycota</taxon>
        <taxon>Pezizomycotina</taxon>
        <taxon>Sordariomycetes</taxon>
        <taxon>Sordariomycetidae</taxon>
        <taxon>Sordariales</taxon>
        <taxon>Chaetomiaceae</taxon>
        <taxon>Thermothielavioides</taxon>
    </lineage>
</organism>
<dbReference type="Proteomes" id="UP000289323">
    <property type="component" value="Unassembled WGS sequence"/>
</dbReference>
<name>A0A446BVT5_9PEZI</name>
<dbReference type="InterPro" id="IPR002018">
    <property type="entry name" value="CarbesteraseB"/>
</dbReference>
<accession>A0A446BVT5</accession>
<evidence type="ECO:0000256" key="2">
    <source>
        <dbReference type="ARBA" id="ARBA00022801"/>
    </source>
</evidence>
<evidence type="ECO:0000256" key="1">
    <source>
        <dbReference type="ARBA" id="ARBA00005964"/>
    </source>
</evidence>
<dbReference type="Pfam" id="PF00135">
    <property type="entry name" value="COesterase"/>
    <property type="match status" value="2"/>
</dbReference>
<evidence type="ECO:0000259" key="4">
    <source>
        <dbReference type="Pfam" id="PF00135"/>
    </source>
</evidence>
<keyword evidence="2 3" id="KW-0378">Hydrolase</keyword>
<feature type="domain" description="Carboxylesterase type B" evidence="4">
    <location>
        <begin position="526"/>
        <end position="626"/>
    </location>
</feature>
<sequence length="668" mass="72307">MAASVAALIPRLSFPEGEEINLAGLRCEILVAVPLKLFTHLNIVQDGSTVEELSTTLKPAVTALYCNFFVMVTIITGTEWKTSRTPDVFIMTDRATGTPVEVCFPLVPADPTGMDNTRYLMINCAETPSGEDLHCQATFKAKEGGSVLASSSFDISTNPLRVKTITGVFTGVVDPAFPDVRQFRSIPYAEPPLGKRRWLPPLPVSPSLRHSYSHRFPPPCPQYLTKNLTTWNSNITDFSIRVAGQSFTAGAMAQTSSEDCLYLAIWTPMNATANSSLPVAFFLPGGSFISGGVDVPYQQPAPWVQRTQRHIFVAANYRVNIAGFPWAAGLEEQNLGILDQRAALEWVYANIASFGGDPSRITLWGQSAGGVAADMLAFAYPDNPLAAALFLQSGTAMVNISYPDPTHSNFTFVARHLGCDFPDDPQAELACMRQVPMSLIQNFIGQYSDNGTSSSTTGPPLGPFKPLPDEKTVFFNYTARAAAGQLARVPALVSTTANEQASLTRYPAGNVTAGPWQPRVDGETVAIFACLASNTTRARARLGLPTYRYQYAGNFSSVTPLPWMGAYHASDVPMLFGTYATLGDTAEVTAFQREVAEAMQDYVLAFMEDPKNGLRKKGWLPWGETQGSEVKDGRNMLRFASGGVVARNVSADEVDDACILGSPYNSSP</sequence>
<dbReference type="InterPro" id="IPR029058">
    <property type="entry name" value="AB_hydrolase_fold"/>
</dbReference>
<dbReference type="AlphaFoldDB" id="A0A446BVT5"/>
<feature type="domain" description="Carboxylesterase type B" evidence="4">
    <location>
        <begin position="161"/>
        <end position="506"/>
    </location>
</feature>
<dbReference type="EC" id="3.1.1.-" evidence="3"/>
<evidence type="ECO:0000256" key="3">
    <source>
        <dbReference type="RuleBase" id="RU361235"/>
    </source>
</evidence>
<dbReference type="Gene3D" id="3.40.50.1820">
    <property type="entry name" value="alpha/beta hydrolase"/>
    <property type="match status" value="2"/>
</dbReference>
<evidence type="ECO:0000313" key="5">
    <source>
        <dbReference type="EMBL" id="SPQ26529.1"/>
    </source>
</evidence>
<dbReference type="InterPro" id="IPR050309">
    <property type="entry name" value="Type-B_Carboxylest/Lipase"/>
</dbReference>
<proteinExistence type="inferred from homology"/>
<reference evidence="5 6" key="1">
    <citation type="submission" date="2018-04" db="EMBL/GenBank/DDBJ databases">
        <authorList>
            <person name="Huttner S."/>
            <person name="Dainat J."/>
        </authorList>
    </citation>
    <scope>NUCLEOTIDE SEQUENCE [LARGE SCALE GENOMIC DNA]</scope>
</reference>
<dbReference type="SUPFAM" id="SSF53474">
    <property type="entry name" value="alpha/beta-Hydrolases"/>
    <property type="match status" value="1"/>
</dbReference>
<comment type="similarity">
    <text evidence="1 3">Belongs to the type-B carboxylesterase/lipase family.</text>
</comment>
<dbReference type="GO" id="GO:0016787">
    <property type="term" value="F:hydrolase activity"/>
    <property type="evidence" value="ECO:0007669"/>
    <property type="project" value="UniProtKB-KW"/>
</dbReference>
<gene>
    <name evidence="5" type="ORF">TT172_LOCUS8948</name>
</gene>